<dbReference type="PROSITE" id="PS50888">
    <property type="entry name" value="BHLH"/>
    <property type="match status" value="1"/>
</dbReference>
<dbReference type="PANTHER" id="PTHR24188">
    <property type="entry name" value="ANKYRIN REPEAT PROTEIN"/>
    <property type="match status" value="1"/>
</dbReference>
<dbReference type="InterPro" id="IPR027417">
    <property type="entry name" value="P-loop_NTPase"/>
</dbReference>
<sequence length="1118" mass="123943">MECGKRTSRSLLPLPPYSRLHPVVAGDELNHRLDQQNLEVALDKDKRTRIYEGGGLISGGTAKDSDEARVLEAPCQINDTRANNYYISHVSGGTGGAGGRGGEDGGVGGVGEGPSFQAETIIFHNTPEDREKIIKWASPLNFFPRQADILSSRQPGTGDWFLQHWMFKKWKAGEIPALWCCGIRAGKTTLVSIVVDDLRANLANQNTGVGVLYLDHKTTAEAHSPKNLLAAIWRQLALEQPISSDFHRLYKKHRAQGTCLSLEETYSMLLSTVSKFSVVFIVVDALDEYLEIHRNTLLRILWKLGAPVRLMLTSRPHINIDHLISNIEILDVQASEEDIRRYLEGQIQESSRLSRHIQKLPTLRELMEEKIVKSSDGMFLLAKLHGTYDDIVNRIRQQSEDDRQLAWRTLSWVLNAKTPLRPLQLREALAVEPGATVLDPDRQTDMDIILSVCAGLVIIDKEDDKVRLIHYTTQMYFQLAHVQSNMFPYAQSKITLTCITYMSLTFKAFTHRLEYPLLLFTHNPFLHYTVEYCLMHARGDPETRIKHSILSFLANCSVWWRLWNWKHGEPQSAPDKHRIAMAFHLEVIARHVINENGAGNLLQEAASQGATDTVRILLQNGVGEENEGGALQVAVIHGHEEIVRLLLAHDVENNSQHHNNTPLKGNRNMESVDLECVAQVLGNAERRNRYGASLYQASWTGNEAIIMLLIQHGADMNVDGGEYGSAVGAATVAGHESVLKLLLEHGADINAKDGDYFRTLQTASWKGHEAIVKLHLKHGVDVNAGGGEYGSALQAASQEGHEAIVKLLLELGANVNAGGGHYGSALQAASKKGHEAVVKLLLELGANINAGGGHYGSALQAASEEGHEAIVKLLFEFGADINAESRVHGSALQAASKEGREAVVKLLLERGADVNARGSRYGSALQAAFTGGHEAVVKLLLERGADVNAESGYDDTALQLAYEENHKAVTKLHIAHGANIEYNLYLHEDDVVYPPVDDSEDLPYPYNMRSRSEDLPHPYNMSLRSDSDDELYRKEAKRRIEAEQRRRDELRESYKKLKDVLPVPNWHKITTVSLLKITKVALLNRGSLRQVTSLSSSRKIKLCGPASRASRRISGGCS</sequence>
<dbReference type="PROSITE" id="PS50297">
    <property type="entry name" value="ANK_REP_REGION"/>
    <property type="match status" value="6"/>
</dbReference>
<dbReference type="PROSITE" id="PS50088">
    <property type="entry name" value="ANK_REPEAT"/>
    <property type="match status" value="6"/>
</dbReference>
<dbReference type="CDD" id="cd00083">
    <property type="entry name" value="bHLH_SF"/>
    <property type="match status" value="1"/>
</dbReference>
<feature type="repeat" description="ANK" evidence="3">
    <location>
        <begin position="887"/>
        <end position="919"/>
    </location>
</feature>
<dbReference type="Proteomes" id="UP001218188">
    <property type="component" value="Unassembled WGS sequence"/>
</dbReference>
<dbReference type="Gene3D" id="3.40.50.300">
    <property type="entry name" value="P-loop containing nucleotide triphosphate hydrolases"/>
    <property type="match status" value="1"/>
</dbReference>
<dbReference type="InterPro" id="IPR002110">
    <property type="entry name" value="Ankyrin_rpt"/>
</dbReference>
<dbReference type="Pfam" id="PF22939">
    <property type="entry name" value="WHD_GPIID"/>
    <property type="match status" value="1"/>
</dbReference>
<accession>A0AAD6WNR8</accession>
<gene>
    <name evidence="7" type="ORF">C8F04DRAFT_1321412</name>
</gene>
<dbReference type="SUPFAM" id="SSF48403">
    <property type="entry name" value="Ankyrin repeat"/>
    <property type="match status" value="2"/>
</dbReference>
<evidence type="ECO:0000256" key="4">
    <source>
        <dbReference type="SAM" id="Coils"/>
    </source>
</evidence>
<dbReference type="GO" id="GO:0046983">
    <property type="term" value="F:protein dimerization activity"/>
    <property type="evidence" value="ECO:0007669"/>
    <property type="project" value="InterPro"/>
</dbReference>
<comment type="caution">
    <text evidence="7">The sequence shown here is derived from an EMBL/GenBank/DDBJ whole genome shotgun (WGS) entry which is preliminary data.</text>
</comment>
<feature type="repeat" description="ANK" evidence="3">
    <location>
        <begin position="788"/>
        <end position="820"/>
    </location>
</feature>
<dbReference type="SUPFAM" id="SSF47459">
    <property type="entry name" value="HLH, helix-loop-helix DNA-binding domain"/>
    <property type="match status" value="1"/>
</dbReference>
<organism evidence="7 8">
    <name type="scientific">Mycena alexandri</name>
    <dbReference type="NCBI Taxonomy" id="1745969"/>
    <lineage>
        <taxon>Eukaryota</taxon>
        <taxon>Fungi</taxon>
        <taxon>Dikarya</taxon>
        <taxon>Basidiomycota</taxon>
        <taxon>Agaricomycotina</taxon>
        <taxon>Agaricomycetes</taxon>
        <taxon>Agaricomycetidae</taxon>
        <taxon>Agaricales</taxon>
        <taxon>Marasmiineae</taxon>
        <taxon>Mycenaceae</taxon>
        <taxon>Mycena</taxon>
    </lineage>
</organism>
<evidence type="ECO:0000256" key="3">
    <source>
        <dbReference type="PROSITE-ProRule" id="PRU00023"/>
    </source>
</evidence>
<dbReference type="Pfam" id="PF24883">
    <property type="entry name" value="NPHP3_N"/>
    <property type="match status" value="1"/>
</dbReference>
<feature type="repeat" description="ANK" evidence="3">
    <location>
        <begin position="920"/>
        <end position="952"/>
    </location>
</feature>
<dbReference type="Pfam" id="PF00023">
    <property type="entry name" value="Ank"/>
    <property type="match status" value="1"/>
</dbReference>
<reference evidence="7" key="1">
    <citation type="submission" date="2023-03" db="EMBL/GenBank/DDBJ databases">
        <title>Massive genome expansion in bonnet fungi (Mycena s.s.) driven by repeated elements and novel gene families across ecological guilds.</title>
        <authorList>
            <consortium name="Lawrence Berkeley National Laboratory"/>
            <person name="Harder C.B."/>
            <person name="Miyauchi S."/>
            <person name="Viragh M."/>
            <person name="Kuo A."/>
            <person name="Thoen E."/>
            <person name="Andreopoulos B."/>
            <person name="Lu D."/>
            <person name="Skrede I."/>
            <person name="Drula E."/>
            <person name="Henrissat B."/>
            <person name="Morin E."/>
            <person name="Kohler A."/>
            <person name="Barry K."/>
            <person name="LaButti K."/>
            <person name="Morin E."/>
            <person name="Salamov A."/>
            <person name="Lipzen A."/>
            <person name="Mereny Z."/>
            <person name="Hegedus B."/>
            <person name="Baldrian P."/>
            <person name="Stursova M."/>
            <person name="Weitz H."/>
            <person name="Taylor A."/>
            <person name="Grigoriev I.V."/>
            <person name="Nagy L.G."/>
            <person name="Martin F."/>
            <person name="Kauserud H."/>
        </authorList>
    </citation>
    <scope>NUCLEOTIDE SEQUENCE</scope>
    <source>
        <strain evidence="7">CBHHK200</strain>
    </source>
</reference>
<feature type="repeat" description="ANK" evidence="3">
    <location>
        <begin position="722"/>
        <end position="754"/>
    </location>
</feature>
<dbReference type="SUPFAM" id="SSF52540">
    <property type="entry name" value="P-loop containing nucleoside triphosphate hydrolases"/>
    <property type="match status" value="1"/>
</dbReference>
<feature type="coiled-coil region" evidence="4">
    <location>
        <begin position="1033"/>
        <end position="1060"/>
    </location>
</feature>
<dbReference type="InterPro" id="IPR056884">
    <property type="entry name" value="NPHP3-like_N"/>
</dbReference>
<feature type="repeat" description="ANK" evidence="3">
    <location>
        <begin position="821"/>
        <end position="853"/>
    </location>
</feature>
<keyword evidence="8" id="KW-1185">Reference proteome</keyword>
<feature type="domain" description="BHLH" evidence="6">
    <location>
        <begin position="1034"/>
        <end position="1085"/>
    </location>
</feature>
<evidence type="ECO:0000259" key="6">
    <source>
        <dbReference type="PROSITE" id="PS50888"/>
    </source>
</evidence>
<feature type="region of interest" description="Disordered" evidence="5">
    <location>
        <begin position="1010"/>
        <end position="1030"/>
    </location>
</feature>
<dbReference type="InterPro" id="IPR054471">
    <property type="entry name" value="GPIID_WHD"/>
</dbReference>
<dbReference type="Pfam" id="PF12796">
    <property type="entry name" value="Ank_2"/>
    <property type="match status" value="4"/>
</dbReference>
<keyword evidence="4" id="KW-0175">Coiled coil</keyword>
<dbReference type="SMART" id="SM00248">
    <property type="entry name" value="ANK"/>
    <property type="match status" value="10"/>
</dbReference>
<dbReference type="PANTHER" id="PTHR24188:SF29">
    <property type="entry name" value="GH09064P"/>
    <property type="match status" value="1"/>
</dbReference>
<name>A0AAD6WNR8_9AGAR</name>
<evidence type="ECO:0000313" key="8">
    <source>
        <dbReference type="Proteomes" id="UP001218188"/>
    </source>
</evidence>
<evidence type="ECO:0000256" key="1">
    <source>
        <dbReference type="ARBA" id="ARBA00022737"/>
    </source>
</evidence>
<dbReference type="Gene3D" id="1.25.40.20">
    <property type="entry name" value="Ankyrin repeat-containing domain"/>
    <property type="match status" value="3"/>
</dbReference>
<dbReference type="InterPro" id="IPR036770">
    <property type="entry name" value="Ankyrin_rpt-contain_sf"/>
</dbReference>
<feature type="repeat" description="ANK" evidence="3">
    <location>
        <begin position="854"/>
        <end position="886"/>
    </location>
</feature>
<keyword evidence="1" id="KW-0677">Repeat</keyword>
<dbReference type="InterPro" id="IPR036638">
    <property type="entry name" value="HLH_DNA-bd_sf"/>
</dbReference>
<evidence type="ECO:0000313" key="7">
    <source>
        <dbReference type="EMBL" id="KAJ7019582.1"/>
    </source>
</evidence>
<dbReference type="InterPro" id="IPR011598">
    <property type="entry name" value="bHLH_dom"/>
</dbReference>
<keyword evidence="2 3" id="KW-0040">ANK repeat</keyword>
<evidence type="ECO:0000256" key="2">
    <source>
        <dbReference type="ARBA" id="ARBA00023043"/>
    </source>
</evidence>
<dbReference type="Pfam" id="PF00010">
    <property type="entry name" value="HLH"/>
    <property type="match status" value="1"/>
</dbReference>
<protein>
    <recommendedName>
        <fullName evidence="6">BHLH domain-containing protein</fullName>
    </recommendedName>
</protein>
<proteinExistence type="predicted"/>
<dbReference type="EMBL" id="JARJCM010000289">
    <property type="protein sequence ID" value="KAJ7019582.1"/>
    <property type="molecule type" value="Genomic_DNA"/>
</dbReference>
<dbReference type="AlphaFoldDB" id="A0AAD6WNR8"/>
<evidence type="ECO:0000256" key="5">
    <source>
        <dbReference type="SAM" id="MobiDB-lite"/>
    </source>
</evidence>